<evidence type="ECO:0000313" key="2">
    <source>
        <dbReference type="EMBL" id="GAA0468998.1"/>
    </source>
</evidence>
<feature type="transmembrane region" description="Helical" evidence="1">
    <location>
        <begin position="97"/>
        <end position="116"/>
    </location>
</feature>
<feature type="transmembrane region" description="Helical" evidence="1">
    <location>
        <begin position="20"/>
        <end position="37"/>
    </location>
</feature>
<evidence type="ECO:0000256" key="1">
    <source>
        <dbReference type="SAM" id="Phobius"/>
    </source>
</evidence>
<reference evidence="2 3" key="1">
    <citation type="journal article" date="2019" name="Int. J. Syst. Evol. Microbiol.">
        <title>The Global Catalogue of Microorganisms (GCM) 10K type strain sequencing project: providing services to taxonomists for standard genome sequencing and annotation.</title>
        <authorList>
            <consortium name="The Broad Institute Genomics Platform"/>
            <consortium name="The Broad Institute Genome Sequencing Center for Infectious Disease"/>
            <person name="Wu L."/>
            <person name="Ma J."/>
        </authorList>
    </citation>
    <scope>NUCLEOTIDE SEQUENCE [LARGE SCALE GENOMIC DNA]</scope>
    <source>
        <strain evidence="2 3">JCM 14162</strain>
    </source>
</reference>
<accession>A0ABN1A6T9</accession>
<evidence type="ECO:0008006" key="4">
    <source>
        <dbReference type="Google" id="ProtNLM"/>
    </source>
</evidence>
<organism evidence="2 3">
    <name type="scientific">Parasphingorhabdus litoris</name>
    <dbReference type="NCBI Taxonomy" id="394733"/>
    <lineage>
        <taxon>Bacteria</taxon>
        <taxon>Pseudomonadati</taxon>
        <taxon>Pseudomonadota</taxon>
        <taxon>Alphaproteobacteria</taxon>
        <taxon>Sphingomonadales</taxon>
        <taxon>Sphingomonadaceae</taxon>
        <taxon>Parasphingorhabdus</taxon>
    </lineage>
</organism>
<feature type="transmembrane region" description="Helical" evidence="1">
    <location>
        <begin position="69"/>
        <end position="91"/>
    </location>
</feature>
<keyword evidence="1" id="KW-0812">Transmembrane</keyword>
<name>A0ABN1A6T9_9SPHN</name>
<dbReference type="Proteomes" id="UP001500713">
    <property type="component" value="Unassembled WGS sequence"/>
</dbReference>
<keyword evidence="3" id="KW-1185">Reference proteome</keyword>
<feature type="transmembrane region" description="Helical" evidence="1">
    <location>
        <begin position="43"/>
        <end position="62"/>
    </location>
</feature>
<proteinExistence type="predicted"/>
<evidence type="ECO:0000313" key="3">
    <source>
        <dbReference type="Proteomes" id="UP001500713"/>
    </source>
</evidence>
<dbReference type="EMBL" id="BAAAEM010000002">
    <property type="protein sequence ID" value="GAA0468998.1"/>
    <property type="molecule type" value="Genomic_DNA"/>
</dbReference>
<keyword evidence="1" id="KW-1133">Transmembrane helix</keyword>
<sequence>MKKITDLYASFRRLTVPTQIWMMLVLAPANFLTLALVDGPLGFIIPLLSMLGFIPNLGIAWAQNGFSAAMALPHLVFWVPQVLILGAYFAQTPANSSFAHIAYALIFVVNSISLLFDIRETTKWFGGQKSIA</sequence>
<gene>
    <name evidence="2" type="ORF">GCM10009096_07410</name>
</gene>
<protein>
    <recommendedName>
        <fullName evidence="4">DUF2062 domain-containing protein</fullName>
    </recommendedName>
</protein>
<keyword evidence="1" id="KW-0472">Membrane</keyword>
<dbReference type="RefSeq" id="WP_229953747.1">
    <property type="nucleotide sequence ID" value="NZ_BAAAEM010000002.1"/>
</dbReference>
<comment type="caution">
    <text evidence="2">The sequence shown here is derived from an EMBL/GenBank/DDBJ whole genome shotgun (WGS) entry which is preliminary data.</text>
</comment>